<evidence type="ECO:0000256" key="7">
    <source>
        <dbReference type="RuleBase" id="RU000320"/>
    </source>
</evidence>
<feature type="transmembrane region" description="Helical" evidence="8">
    <location>
        <begin position="161"/>
        <end position="181"/>
    </location>
</feature>
<keyword evidence="6 8" id="KW-0472">Membrane</keyword>
<dbReference type="Pfam" id="PF00361">
    <property type="entry name" value="Proton_antipo_M"/>
    <property type="match status" value="1"/>
</dbReference>
<dbReference type="Proteomes" id="UP000004947">
    <property type="component" value="Unassembled WGS sequence"/>
</dbReference>
<proteinExistence type="inferred from homology"/>
<keyword evidence="5 8" id="KW-1133">Transmembrane helix</keyword>
<feature type="transmembrane region" description="Helical" evidence="8">
    <location>
        <begin position="274"/>
        <end position="295"/>
    </location>
</feature>
<feature type="transmembrane region" description="Helical" evidence="8">
    <location>
        <begin position="307"/>
        <end position="330"/>
    </location>
</feature>
<evidence type="ECO:0000256" key="4">
    <source>
        <dbReference type="ARBA" id="ARBA00022692"/>
    </source>
</evidence>
<dbReference type="InterPro" id="IPR050586">
    <property type="entry name" value="CPA3_Na-H_Antiporter_D"/>
</dbReference>
<evidence type="ECO:0000256" key="6">
    <source>
        <dbReference type="ARBA" id="ARBA00023136"/>
    </source>
</evidence>
<feature type="transmembrane region" description="Helical" evidence="8">
    <location>
        <begin position="404"/>
        <end position="426"/>
    </location>
</feature>
<dbReference type="STRING" id="313628.LNTAR_05979"/>
<dbReference type="AlphaFoldDB" id="A6DPK4"/>
<feature type="transmembrane region" description="Helical" evidence="8">
    <location>
        <begin position="451"/>
        <end position="473"/>
    </location>
</feature>
<comment type="similarity">
    <text evidence="2">Belongs to the CPA3 antiporters (TC 2.A.63) subunit D family.</text>
</comment>
<evidence type="ECO:0000256" key="2">
    <source>
        <dbReference type="ARBA" id="ARBA00005346"/>
    </source>
</evidence>
<evidence type="ECO:0000259" key="9">
    <source>
        <dbReference type="Pfam" id="PF00361"/>
    </source>
</evidence>
<protein>
    <submittedName>
        <fullName evidence="10">NADH-Ubiquinone/plastoquinone (Complex I), various chains domain protein</fullName>
    </submittedName>
</protein>
<feature type="transmembrane region" description="Helical" evidence="8">
    <location>
        <begin position="242"/>
        <end position="262"/>
    </location>
</feature>
<dbReference type="InterPro" id="IPR003918">
    <property type="entry name" value="NADH_UbQ_OxRdtase"/>
</dbReference>
<dbReference type="GO" id="GO:0008137">
    <property type="term" value="F:NADH dehydrogenase (ubiquinone) activity"/>
    <property type="evidence" value="ECO:0007669"/>
    <property type="project" value="InterPro"/>
</dbReference>
<evidence type="ECO:0000313" key="11">
    <source>
        <dbReference type="Proteomes" id="UP000004947"/>
    </source>
</evidence>
<keyword evidence="4 7" id="KW-0812">Transmembrane</keyword>
<dbReference type="PANTHER" id="PTHR42703:SF1">
    <property type="entry name" value="NA(+)_H(+) ANTIPORTER SUBUNIT D1"/>
    <property type="match status" value="1"/>
</dbReference>
<comment type="subcellular location">
    <subcellularLocation>
        <location evidence="1">Cell membrane</location>
        <topology evidence="1">Multi-pass membrane protein</topology>
    </subcellularLocation>
    <subcellularLocation>
        <location evidence="7">Membrane</location>
        <topology evidence="7">Multi-pass membrane protein</topology>
    </subcellularLocation>
</comment>
<name>A6DPK4_9BACT</name>
<dbReference type="EMBL" id="ABCK01000016">
    <property type="protein sequence ID" value="EDM26500.1"/>
    <property type="molecule type" value="Genomic_DNA"/>
</dbReference>
<dbReference type="eggNOG" id="COG0651">
    <property type="taxonomic scope" value="Bacteria"/>
</dbReference>
<dbReference type="PRINTS" id="PR01437">
    <property type="entry name" value="NUOXDRDTASE4"/>
</dbReference>
<keyword evidence="10" id="KW-0830">Ubiquinone</keyword>
<gene>
    <name evidence="10" type="ORF">LNTAR_05979</name>
</gene>
<evidence type="ECO:0000256" key="5">
    <source>
        <dbReference type="ARBA" id="ARBA00022989"/>
    </source>
</evidence>
<evidence type="ECO:0000256" key="3">
    <source>
        <dbReference type="ARBA" id="ARBA00022475"/>
    </source>
</evidence>
<dbReference type="InterPro" id="IPR001750">
    <property type="entry name" value="ND/Mrp_TM"/>
</dbReference>
<comment type="caution">
    <text evidence="10">The sequence shown here is derived from an EMBL/GenBank/DDBJ whole genome shotgun (WGS) entry which is preliminary data.</text>
</comment>
<evidence type="ECO:0000313" key="10">
    <source>
        <dbReference type="EMBL" id="EDM26500.1"/>
    </source>
</evidence>
<evidence type="ECO:0000256" key="8">
    <source>
        <dbReference type="SAM" id="Phobius"/>
    </source>
</evidence>
<evidence type="ECO:0000256" key="1">
    <source>
        <dbReference type="ARBA" id="ARBA00004651"/>
    </source>
</evidence>
<feature type="transmembrane region" description="Helical" evidence="8">
    <location>
        <begin position="108"/>
        <end position="125"/>
    </location>
</feature>
<dbReference type="GO" id="GO:0005886">
    <property type="term" value="C:plasma membrane"/>
    <property type="evidence" value="ECO:0007669"/>
    <property type="project" value="UniProtKB-SubCell"/>
</dbReference>
<reference evidence="10 11" key="1">
    <citation type="journal article" date="2010" name="J. Bacteriol.">
        <title>Genome sequence of Lentisphaera araneosa HTCC2155T, the type species of the order Lentisphaerales in the phylum Lentisphaerae.</title>
        <authorList>
            <person name="Thrash J.C."/>
            <person name="Cho J.C."/>
            <person name="Vergin K.L."/>
            <person name="Morris R.M."/>
            <person name="Giovannoni S.J."/>
        </authorList>
    </citation>
    <scope>NUCLEOTIDE SEQUENCE [LARGE SCALE GENOMIC DNA]</scope>
    <source>
        <strain evidence="10 11">HTCC2155</strain>
    </source>
</reference>
<feature type="transmembrane region" description="Helical" evidence="8">
    <location>
        <begin position="368"/>
        <end position="392"/>
    </location>
</feature>
<dbReference type="OrthoDB" id="9768329at2"/>
<feature type="transmembrane region" description="Helical" evidence="8">
    <location>
        <begin position="208"/>
        <end position="230"/>
    </location>
</feature>
<dbReference type="GO" id="GO:0042773">
    <property type="term" value="P:ATP synthesis coupled electron transport"/>
    <property type="evidence" value="ECO:0007669"/>
    <property type="project" value="InterPro"/>
</dbReference>
<feature type="transmembrane region" description="Helical" evidence="8">
    <location>
        <begin position="79"/>
        <end position="96"/>
    </location>
</feature>
<organism evidence="10 11">
    <name type="scientific">Lentisphaera araneosa HTCC2155</name>
    <dbReference type="NCBI Taxonomy" id="313628"/>
    <lineage>
        <taxon>Bacteria</taxon>
        <taxon>Pseudomonadati</taxon>
        <taxon>Lentisphaerota</taxon>
        <taxon>Lentisphaeria</taxon>
        <taxon>Lentisphaerales</taxon>
        <taxon>Lentisphaeraceae</taxon>
        <taxon>Lentisphaera</taxon>
    </lineage>
</organism>
<feature type="transmembrane region" description="Helical" evidence="8">
    <location>
        <begin position="131"/>
        <end position="149"/>
    </location>
</feature>
<feature type="domain" description="NADH:quinone oxidoreductase/Mrp antiporter transmembrane" evidence="9">
    <location>
        <begin position="126"/>
        <end position="413"/>
    </location>
</feature>
<sequence length="498" mass="54619">MSPLLLPLLVPFMAALCCSLFTKNLKLQRTVSLIAALFHLAASFNLLQTVRAEGIQVYLNGGWAANIGIALVADLFSSIMLVITGLISLVVLVYSFKEMKEELQARFYFPLFNFLMMGVNGSFITGDMFNLYVWFEVMLLSSFILLAMGKKPDQLEGAIKYVTINLFSSILFLSGAAIIYAKTGSLNMADIAIRIAESSDEKLLNSTAILFLSSFGIKSALFPMFLWLPASYHTPPVSISSLFAGLLTKVGIYAMIRTFTLIFPLDNGLLQEFFYVIAILTMVVGVLCAASQFEVRKILSVHIVSQIGYMILGLSLFTPLGIAGAIFYLLHNIIVKTNLFLLSGVILRKKGSCDLKKIGGLYKINPGFATIFALSAFALAGVPPLSGFWAKFVVLKAAADSHEYLLLGTGLAVGVVTLFSMTKIWAEAFWKKQPEEYPGEGIDTGNQPWQIMLPIIFLTCCTFGLGIWGEFIFEICVEAAEQLLNPEEYIKAVMGGVK</sequence>
<feature type="transmembrane region" description="Helical" evidence="8">
    <location>
        <begin position="27"/>
        <end position="47"/>
    </location>
</feature>
<keyword evidence="11" id="KW-1185">Reference proteome</keyword>
<accession>A6DPK4</accession>
<dbReference type="PANTHER" id="PTHR42703">
    <property type="entry name" value="NADH DEHYDROGENASE"/>
    <property type="match status" value="1"/>
</dbReference>
<keyword evidence="3" id="KW-1003">Cell membrane</keyword>
<dbReference type="RefSeq" id="WP_007279786.1">
    <property type="nucleotide sequence ID" value="NZ_ABCK01000016.1"/>
</dbReference>